<evidence type="ECO:0000256" key="1">
    <source>
        <dbReference type="ARBA" id="ARBA00022692"/>
    </source>
</evidence>
<dbReference type="RefSeq" id="WP_085882127.1">
    <property type="nucleotide sequence ID" value="NZ_FWFR01000001.1"/>
</dbReference>
<dbReference type="EMBL" id="FWFR01000001">
    <property type="protein sequence ID" value="SLN26619.1"/>
    <property type="molecule type" value="Genomic_DNA"/>
</dbReference>
<sequence>MNVFALLIPVMVLATVAVLGVGIFSMLRGGEFNRRNANKLMRLRILFQFLAVILIMAALWMMGAPS</sequence>
<keyword evidence="3 4" id="KW-0472">Membrane</keyword>
<accession>A0A1Y5RXS1</accession>
<evidence type="ECO:0000313" key="6">
    <source>
        <dbReference type="EMBL" id="SLN26619.1"/>
    </source>
</evidence>
<evidence type="ECO:0000256" key="2">
    <source>
        <dbReference type="ARBA" id="ARBA00022989"/>
    </source>
</evidence>
<dbReference type="InParanoid" id="A0A1Y5RXS1"/>
<evidence type="ECO:0000256" key="3">
    <source>
        <dbReference type="ARBA" id="ARBA00023136"/>
    </source>
</evidence>
<feature type="domain" description="HIG1" evidence="5">
    <location>
        <begin position="1"/>
        <end position="66"/>
    </location>
</feature>
<dbReference type="PROSITE" id="PS51503">
    <property type="entry name" value="HIG1"/>
    <property type="match status" value="1"/>
</dbReference>
<reference evidence="6 7" key="1">
    <citation type="submission" date="2017-03" db="EMBL/GenBank/DDBJ databases">
        <authorList>
            <person name="Afonso C.L."/>
            <person name="Miller P.J."/>
            <person name="Scott M.A."/>
            <person name="Spackman E."/>
            <person name="Goraichik I."/>
            <person name="Dimitrov K.M."/>
            <person name="Suarez D.L."/>
            <person name="Swayne D.E."/>
        </authorList>
    </citation>
    <scope>NUCLEOTIDE SEQUENCE [LARGE SCALE GENOMIC DNA]</scope>
    <source>
        <strain evidence="6 7">CECT 7691</strain>
    </source>
</reference>
<gene>
    <name evidence="6" type="ORF">OCH7691_00834</name>
</gene>
<proteinExistence type="predicted"/>
<name>A0A1Y5RXS1_9PROT</name>
<protein>
    <recommendedName>
        <fullName evidence="5">HIG1 domain-containing protein</fullName>
    </recommendedName>
</protein>
<organism evidence="6 7">
    <name type="scientific">Oceanibacterium hippocampi</name>
    <dbReference type="NCBI Taxonomy" id="745714"/>
    <lineage>
        <taxon>Bacteria</taxon>
        <taxon>Pseudomonadati</taxon>
        <taxon>Pseudomonadota</taxon>
        <taxon>Alphaproteobacteria</taxon>
        <taxon>Sneathiellales</taxon>
        <taxon>Sneathiellaceae</taxon>
        <taxon>Oceanibacterium</taxon>
    </lineage>
</organism>
<keyword evidence="7" id="KW-1185">Reference proteome</keyword>
<evidence type="ECO:0000259" key="5">
    <source>
        <dbReference type="PROSITE" id="PS51503"/>
    </source>
</evidence>
<evidence type="ECO:0000313" key="7">
    <source>
        <dbReference type="Proteomes" id="UP000193200"/>
    </source>
</evidence>
<dbReference type="InterPro" id="IPR007667">
    <property type="entry name" value="Hypoxia_induced_domain"/>
</dbReference>
<evidence type="ECO:0000256" key="4">
    <source>
        <dbReference type="SAM" id="Phobius"/>
    </source>
</evidence>
<keyword evidence="1 4" id="KW-0812">Transmembrane</keyword>
<feature type="transmembrane region" description="Helical" evidence="4">
    <location>
        <begin position="45"/>
        <end position="63"/>
    </location>
</feature>
<feature type="transmembrane region" description="Helical" evidence="4">
    <location>
        <begin position="6"/>
        <end position="24"/>
    </location>
</feature>
<dbReference type="NCBIfam" id="NF033233">
    <property type="entry name" value="twin_helix"/>
    <property type="match status" value="1"/>
</dbReference>
<keyword evidence="2 4" id="KW-1133">Transmembrane helix</keyword>
<dbReference type="Proteomes" id="UP000193200">
    <property type="component" value="Unassembled WGS sequence"/>
</dbReference>
<dbReference type="AlphaFoldDB" id="A0A1Y5RXS1"/>
<dbReference type="OrthoDB" id="7284889at2"/>
<dbReference type="Pfam" id="PF04588">
    <property type="entry name" value="HIG_1_N"/>
    <property type="match status" value="1"/>
</dbReference>